<protein>
    <submittedName>
        <fullName evidence="2">Uncharacterized protein</fullName>
    </submittedName>
</protein>
<comment type="caution">
    <text evidence="2">The sequence shown here is derived from an EMBL/GenBank/DDBJ whole genome shotgun (WGS) entry which is preliminary data.</text>
</comment>
<evidence type="ECO:0000313" key="3">
    <source>
        <dbReference type="Proteomes" id="UP001472677"/>
    </source>
</evidence>
<name>A0ABR2CAK5_9ROSI</name>
<sequence length="105" mass="11473">MVVDHQPGIEPEGPHGLGLLSCSQMSLKPRIGSNREPALCRRRSCHSGDPLRPPLKTNDSVQPPLSHSQSLTIGIRRWSFRPPSTVVTKVGDHVAGKTRTPRRGP</sequence>
<gene>
    <name evidence="2" type="ORF">V6N12_038697</name>
</gene>
<reference evidence="2 3" key="1">
    <citation type="journal article" date="2024" name="G3 (Bethesda)">
        <title>Genome assembly of Hibiscus sabdariffa L. provides insights into metabolisms of medicinal natural products.</title>
        <authorList>
            <person name="Kim T."/>
        </authorList>
    </citation>
    <scope>NUCLEOTIDE SEQUENCE [LARGE SCALE GENOMIC DNA]</scope>
    <source>
        <strain evidence="2">TK-2024</strain>
        <tissue evidence="2">Old leaves</tissue>
    </source>
</reference>
<dbReference type="Proteomes" id="UP001472677">
    <property type="component" value="Unassembled WGS sequence"/>
</dbReference>
<organism evidence="2 3">
    <name type="scientific">Hibiscus sabdariffa</name>
    <name type="common">roselle</name>
    <dbReference type="NCBI Taxonomy" id="183260"/>
    <lineage>
        <taxon>Eukaryota</taxon>
        <taxon>Viridiplantae</taxon>
        <taxon>Streptophyta</taxon>
        <taxon>Embryophyta</taxon>
        <taxon>Tracheophyta</taxon>
        <taxon>Spermatophyta</taxon>
        <taxon>Magnoliopsida</taxon>
        <taxon>eudicotyledons</taxon>
        <taxon>Gunneridae</taxon>
        <taxon>Pentapetalae</taxon>
        <taxon>rosids</taxon>
        <taxon>malvids</taxon>
        <taxon>Malvales</taxon>
        <taxon>Malvaceae</taxon>
        <taxon>Malvoideae</taxon>
        <taxon>Hibiscus</taxon>
    </lineage>
</organism>
<keyword evidence="3" id="KW-1185">Reference proteome</keyword>
<feature type="compositionally biased region" description="Polar residues" evidence="1">
    <location>
        <begin position="57"/>
        <end position="69"/>
    </location>
</feature>
<proteinExistence type="predicted"/>
<accession>A0ABR2CAK5</accession>
<evidence type="ECO:0000313" key="2">
    <source>
        <dbReference type="EMBL" id="KAK8516456.1"/>
    </source>
</evidence>
<dbReference type="EMBL" id="JBBPBM010000058">
    <property type="protein sequence ID" value="KAK8516456.1"/>
    <property type="molecule type" value="Genomic_DNA"/>
</dbReference>
<feature type="region of interest" description="Disordered" evidence="1">
    <location>
        <begin position="41"/>
        <end position="69"/>
    </location>
</feature>
<evidence type="ECO:0000256" key="1">
    <source>
        <dbReference type="SAM" id="MobiDB-lite"/>
    </source>
</evidence>